<dbReference type="EMBL" id="CABVMM010000009">
    <property type="protein sequence ID" value="VVV01071.1"/>
    <property type="molecule type" value="Genomic_DNA"/>
</dbReference>
<comment type="caution">
    <text evidence="1">The sequence shown here is derived from an EMBL/GenBank/DDBJ whole genome shotgun (WGS) entry which is preliminary data.</text>
</comment>
<accession>A0AC61Y9H7</accession>
<protein>
    <submittedName>
        <fullName evidence="1">Uncharacterized protein</fullName>
    </submittedName>
</protein>
<name>A0AC61Y9H7_9FLAO</name>
<dbReference type="Proteomes" id="UP000356253">
    <property type="component" value="Unassembled WGS sequence"/>
</dbReference>
<keyword evidence="2" id="KW-1185">Reference proteome</keyword>
<organism evidence="1 2">
    <name type="scientific">Mesonia oceanica</name>
    <dbReference type="NCBI Taxonomy" id="2687242"/>
    <lineage>
        <taxon>Bacteria</taxon>
        <taxon>Pseudomonadati</taxon>
        <taxon>Bacteroidota</taxon>
        <taxon>Flavobacteriia</taxon>
        <taxon>Flavobacteriales</taxon>
        <taxon>Flavobacteriaceae</taxon>
        <taxon>Mesonia</taxon>
    </lineage>
</organism>
<evidence type="ECO:0000313" key="1">
    <source>
        <dbReference type="EMBL" id="VVV01071.1"/>
    </source>
</evidence>
<gene>
    <name evidence="1" type="ORF">FVB9532_02349</name>
</gene>
<reference evidence="1" key="1">
    <citation type="submission" date="2019-09" db="EMBL/GenBank/DDBJ databases">
        <authorList>
            <person name="Rodrigo-Torres L."/>
            <person name="Arahal R. D."/>
            <person name="Lucena T."/>
        </authorList>
    </citation>
    <scope>NUCLEOTIDE SEQUENCE</scope>
    <source>
        <strain evidence="1">ISS653</strain>
    </source>
</reference>
<sequence>MSLYENKYRVTYEAFSKFSAKISKADNKKELLAIMETHLKYLFNYKYFRVLIKDEDSIKSFNIFQNSICPTEFILDVVFDYEEKLLAKNIPLYQNTDGSFLKEYQEQLQICEGKLWGWHFEYQNTELCVSLISDKNKPFIVKDIEILNLLIDSFFTKYQQLKLRNRLHKKNLNLENALRIIKSQKLQISKIVDNQKSIIKKRTNALQQSNTELAEISRLNAHNAREPLSRILGLIEIAEFYTEKELKTTILKNLKISAQDLDKALKGIIEKSAQAIEKLSNEDLSS</sequence>
<proteinExistence type="predicted"/>
<evidence type="ECO:0000313" key="2">
    <source>
        <dbReference type="Proteomes" id="UP000356253"/>
    </source>
</evidence>